<dbReference type="OrthoDB" id="5733562at2"/>
<dbReference type="GO" id="GO:0015035">
    <property type="term" value="F:protein-disulfide reductase activity"/>
    <property type="evidence" value="ECO:0007669"/>
    <property type="project" value="TreeGrafter"/>
</dbReference>
<protein>
    <recommendedName>
        <fullName evidence="2">Thioredoxin domain-containing protein</fullName>
    </recommendedName>
</protein>
<dbReference type="GO" id="GO:0045454">
    <property type="term" value="P:cell redox homeostasis"/>
    <property type="evidence" value="ECO:0007669"/>
    <property type="project" value="TreeGrafter"/>
</dbReference>
<organism evidence="3 4">
    <name type="scientific">Ramlibacter tataouinensis</name>
    <dbReference type="NCBI Taxonomy" id="94132"/>
    <lineage>
        <taxon>Bacteria</taxon>
        <taxon>Pseudomonadati</taxon>
        <taxon>Pseudomonadota</taxon>
        <taxon>Betaproteobacteria</taxon>
        <taxon>Burkholderiales</taxon>
        <taxon>Comamonadaceae</taxon>
        <taxon>Ramlibacter</taxon>
    </lineage>
</organism>
<evidence type="ECO:0000259" key="2">
    <source>
        <dbReference type="PROSITE" id="PS51352"/>
    </source>
</evidence>
<feature type="signal peptide" evidence="1">
    <location>
        <begin position="1"/>
        <end position="25"/>
    </location>
</feature>
<dbReference type="Proteomes" id="UP000070433">
    <property type="component" value="Chromosome"/>
</dbReference>
<dbReference type="RefSeq" id="WP_061499859.1">
    <property type="nucleotide sequence ID" value="NZ_CP010951.1"/>
</dbReference>
<keyword evidence="1" id="KW-0732">Signal</keyword>
<proteinExistence type="predicted"/>
<reference evidence="3 4" key="1">
    <citation type="journal article" date="2014" name="Int. J. Syst. Evol. Microbiol.">
        <title>Ramlibacter solisilvae sp. nov., isolated from forest soil, and emended description of the genus Ramlibacter.</title>
        <authorList>
            <person name="Lee H.J."/>
            <person name="Lee S.H."/>
            <person name="Lee S.S."/>
            <person name="Lee J.S."/>
            <person name="Kim Y."/>
            <person name="Kim S.C."/>
            <person name="Jeon C.O."/>
        </authorList>
    </citation>
    <scope>NUCLEOTIDE SEQUENCE [LARGE SCALE GENOMIC DNA]</scope>
    <source>
        <strain evidence="3 4">5-10</strain>
    </source>
</reference>
<dbReference type="PATRIC" id="fig|94132.3.peg.2462"/>
<accession>A0A127JUD7</accession>
<dbReference type="PANTHER" id="PTHR32234:SF0">
    <property type="entry name" value="THIOL:DISULFIDE INTERCHANGE PROTEIN DSBD"/>
    <property type="match status" value="1"/>
</dbReference>
<dbReference type="Gene3D" id="3.40.30.10">
    <property type="entry name" value="Glutaredoxin"/>
    <property type="match status" value="1"/>
</dbReference>
<dbReference type="SUPFAM" id="SSF52833">
    <property type="entry name" value="Thioredoxin-like"/>
    <property type="match status" value="1"/>
</dbReference>
<evidence type="ECO:0000313" key="3">
    <source>
        <dbReference type="EMBL" id="AMO23503.1"/>
    </source>
</evidence>
<gene>
    <name evidence="3" type="ORF">UC35_12135</name>
</gene>
<dbReference type="AlphaFoldDB" id="A0A127JUD7"/>
<feature type="domain" description="Thioredoxin" evidence="2">
    <location>
        <begin position="19"/>
        <end position="155"/>
    </location>
</feature>
<dbReference type="InterPro" id="IPR036249">
    <property type="entry name" value="Thioredoxin-like_sf"/>
</dbReference>
<dbReference type="InterPro" id="IPR012336">
    <property type="entry name" value="Thioredoxin-like_fold"/>
</dbReference>
<dbReference type="Pfam" id="PF13098">
    <property type="entry name" value="Thioredoxin_2"/>
    <property type="match status" value="1"/>
</dbReference>
<name>A0A127JUD7_9BURK</name>
<keyword evidence="4" id="KW-1185">Reference proteome</keyword>
<dbReference type="EMBL" id="CP010951">
    <property type="protein sequence ID" value="AMO23503.1"/>
    <property type="molecule type" value="Genomic_DNA"/>
</dbReference>
<evidence type="ECO:0000256" key="1">
    <source>
        <dbReference type="SAM" id="SignalP"/>
    </source>
</evidence>
<dbReference type="PANTHER" id="PTHR32234">
    <property type="entry name" value="THIOL:DISULFIDE INTERCHANGE PROTEIN DSBD"/>
    <property type="match status" value="1"/>
</dbReference>
<dbReference type="PROSITE" id="PS51352">
    <property type="entry name" value="THIOREDOXIN_2"/>
    <property type="match status" value="1"/>
</dbReference>
<dbReference type="InterPro" id="IPR013766">
    <property type="entry name" value="Thioredoxin_domain"/>
</dbReference>
<sequence length="527" mass="57400">MSKKVPARLRLAAAAAAVLFATAGALDVAVAAAPDSKSAIAWQVASTDAEVDRAFALARQTGKPVFLYWGAVWCPPCNQVKATLFSRPDFVERSRAFIPVYVDGDKPGAQKVAARFKVTGYPTMVLFRADGSEVTRLPGEVDPERYLLTLSSGLDSQVPVRELVQRAIAHKTLTPEQWRLLAFYSWDTDEQQVVKTAELGSRLSELAAAVPPDLSTVKDRLNLKAIAARARAENKPDQAKVDADRAMVDSLLASSEAARAQSDLLILYAEPIVKYLARALEARAALASIWDGAMEKAMAARPLSRAEQIDALDSRVALWKFADRTEKLAPQRAQSVYTDVQRVVAQTTDRYERQAVVPSAAHVLTSAGLVQESDALLKTELPRAVAPYYHMLGLAANAKARGDKAGALQWSEQAWRKSEGPATRLQWGTSYVRSVIQLTPDDSTRVAAAAGAVIADLEPRGETFFERNQRSLQRMATELAKWQGNDPAREKVVVGLRKQLTRTCSKLPAKDAGRTNCESVFASATQS</sequence>
<evidence type="ECO:0000313" key="4">
    <source>
        <dbReference type="Proteomes" id="UP000070433"/>
    </source>
</evidence>
<feature type="chain" id="PRO_5007449731" description="Thioredoxin domain-containing protein" evidence="1">
    <location>
        <begin position="26"/>
        <end position="527"/>
    </location>
</feature>